<dbReference type="GO" id="GO:0000166">
    <property type="term" value="F:nucleotide binding"/>
    <property type="evidence" value="ECO:0007669"/>
    <property type="project" value="InterPro"/>
</dbReference>
<dbReference type="PANTHER" id="PTHR43054">
    <property type="match status" value="1"/>
</dbReference>
<evidence type="ECO:0000259" key="3">
    <source>
        <dbReference type="Pfam" id="PF22725"/>
    </source>
</evidence>
<dbReference type="InterPro" id="IPR000683">
    <property type="entry name" value="Gfo/Idh/MocA-like_OxRdtase_N"/>
</dbReference>
<dbReference type="Pfam" id="PF22725">
    <property type="entry name" value="GFO_IDH_MocA_C3"/>
    <property type="match status" value="1"/>
</dbReference>
<dbReference type="SUPFAM" id="SSF51735">
    <property type="entry name" value="NAD(P)-binding Rossmann-fold domains"/>
    <property type="match status" value="1"/>
</dbReference>
<dbReference type="SUPFAM" id="SSF55347">
    <property type="entry name" value="Glyceraldehyde-3-phosphate dehydrogenase-like, C-terminal domain"/>
    <property type="match status" value="1"/>
</dbReference>
<dbReference type="InterPro" id="IPR055170">
    <property type="entry name" value="GFO_IDH_MocA-like_dom"/>
</dbReference>
<protein>
    <submittedName>
        <fullName evidence="4">Oxidoreductase-like protein</fullName>
    </submittedName>
</protein>
<evidence type="ECO:0000313" key="5">
    <source>
        <dbReference type="Proteomes" id="UP000700596"/>
    </source>
</evidence>
<name>A0A9P9IY82_9PLEO</name>
<evidence type="ECO:0000259" key="2">
    <source>
        <dbReference type="Pfam" id="PF01408"/>
    </source>
</evidence>
<dbReference type="Proteomes" id="UP000700596">
    <property type="component" value="Unassembled WGS sequence"/>
</dbReference>
<dbReference type="Gene3D" id="3.40.50.720">
    <property type="entry name" value="NAD(P)-binding Rossmann-like Domain"/>
    <property type="match status" value="1"/>
</dbReference>
<dbReference type="OrthoDB" id="2129491at2759"/>
<proteinExistence type="inferred from homology"/>
<comment type="similarity">
    <text evidence="1">Belongs to the Gfo/Idh/MocA family.</text>
</comment>
<dbReference type="InterPro" id="IPR036291">
    <property type="entry name" value="NAD(P)-bd_dom_sf"/>
</dbReference>
<keyword evidence="5" id="KW-1185">Reference proteome</keyword>
<gene>
    <name evidence="4" type="ORF">B0J11DRAFT_147568</name>
</gene>
<dbReference type="Pfam" id="PF01408">
    <property type="entry name" value="GFO_IDH_MocA"/>
    <property type="match status" value="1"/>
</dbReference>
<evidence type="ECO:0000313" key="4">
    <source>
        <dbReference type="EMBL" id="KAH7134884.1"/>
    </source>
</evidence>
<evidence type="ECO:0000256" key="1">
    <source>
        <dbReference type="ARBA" id="ARBA00010928"/>
    </source>
</evidence>
<dbReference type="AlphaFoldDB" id="A0A9P9IY82"/>
<dbReference type="EMBL" id="JAGMWT010000002">
    <property type="protein sequence ID" value="KAH7134884.1"/>
    <property type="molecule type" value="Genomic_DNA"/>
</dbReference>
<accession>A0A9P9IY82</accession>
<reference evidence="4" key="1">
    <citation type="journal article" date="2021" name="Nat. Commun.">
        <title>Genetic determinants of endophytism in the Arabidopsis root mycobiome.</title>
        <authorList>
            <person name="Mesny F."/>
            <person name="Miyauchi S."/>
            <person name="Thiergart T."/>
            <person name="Pickel B."/>
            <person name="Atanasova L."/>
            <person name="Karlsson M."/>
            <person name="Huettel B."/>
            <person name="Barry K.W."/>
            <person name="Haridas S."/>
            <person name="Chen C."/>
            <person name="Bauer D."/>
            <person name="Andreopoulos W."/>
            <person name="Pangilinan J."/>
            <person name="LaButti K."/>
            <person name="Riley R."/>
            <person name="Lipzen A."/>
            <person name="Clum A."/>
            <person name="Drula E."/>
            <person name="Henrissat B."/>
            <person name="Kohler A."/>
            <person name="Grigoriev I.V."/>
            <person name="Martin F.M."/>
            <person name="Hacquard S."/>
        </authorList>
    </citation>
    <scope>NUCLEOTIDE SEQUENCE</scope>
    <source>
        <strain evidence="4">MPI-CAGE-CH-0243</strain>
    </source>
</reference>
<dbReference type="Gene3D" id="3.30.360.10">
    <property type="entry name" value="Dihydrodipicolinate Reductase, domain 2"/>
    <property type="match status" value="1"/>
</dbReference>
<comment type="caution">
    <text evidence="4">The sequence shown here is derived from an EMBL/GenBank/DDBJ whole genome shotgun (WGS) entry which is preliminary data.</text>
</comment>
<organism evidence="4 5">
    <name type="scientific">Dendryphion nanum</name>
    <dbReference type="NCBI Taxonomy" id="256645"/>
    <lineage>
        <taxon>Eukaryota</taxon>
        <taxon>Fungi</taxon>
        <taxon>Dikarya</taxon>
        <taxon>Ascomycota</taxon>
        <taxon>Pezizomycotina</taxon>
        <taxon>Dothideomycetes</taxon>
        <taxon>Pleosporomycetidae</taxon>
        <taxon>Pleosporales</taxon>
        <taxon>Torulaceae</taxon>
        <taxon>Dendryphion</taxon>
    </lineage>
</organism>
<dbReference type="PANTHER" id="PTHR43054:SF1">
    <property type="entry name" value="SCYLLO-INOSITOL 2-DEHYDROGENASE (NADP(+)) IOLU"/>
    <property type="match status" value="1"/>
</dbReference>
<feature type="domain" description="GFO/IDH/MocA-like oxidoreductase" evidence="3">
    <location>
        <begin position="152"/>
        <end position="255"/>
    </location>
</feature>
<sequence length="340" mass="37594">MASPIPFGIIGTNWITHSYVECAQATNHFVLRAVFSRKAETAQEFASKYPKNGDIAIHTSLSAIASDPTITTVYIASPNSLHYDQTKQMLEAGKHVILEKPATCTSAQLDALFQLAYSRQLILIEAYRHVHEKNFKLIKNEGLKKIGKVLGGTINYIQFSSRYDALLRGERPNIFNLDFGAGCLCDLGVYNVSFAVELFGEPESATYAPIILPQTGADGGGTLVLKYSDFALTLTASKVYTSTTPSEIYGENGTLVFPTITDIDSVKLLDPRKKEDQGVELTTERAEKLNLIEEAREHARIINETDWEAVKRWEGLSRGVVKVTEGVRKANGLKFPGDQW</sequence>
<feature type="domain" description="Gfo/Idh/MocA-like oxidoreductase N-terminal" evidence="2">
    <location>
        <begin position="7"/>
        <end position="125"/>
    </location>
</feature>